<evidence type="ECO:0000313" key="1">
    <source>
        <dbReference type="EMBL" id="KXH34701.1"/>
    </source>
</evidence>
<dbReference type="AlphaFoldDB" id="A0A135SFQ7"/>
<organism evidence="1 2">
    <name type="scientific">Colletotrichum nymphaeae SA-01</name>
    <dbReference type="NCBI Taxonomy" id="1460502"/>
    <lineage>
        <taxon>Eukaryota</taxon>
        <taxon>Fungi</taxon>
        <taxon>Dikarya</taxon>
        <taxon>Ascomycota</taxon>
        <taxon>Pezizomycotina</taxon>
        <taxon>Sordariomycetes</taxon>
        <taxon>Hypocreomycetidae</taxon>
        <taxon>Glomerellales</taxon>
        <taxon>Glomerellaceae</taxon>
        <taxon>Colletotrichum</taxon>
        <taxon>Colletotrichum acutatum species complex</taxon>
    </lineage>
</organism>
<sequence length="83" mass="9091">MPDPSSSPKRRILLCSTVGSFTHAAPILELGGVLAARGHEVHFGTNSGREHWASDYPSITRDRRFGPAMSDVDAEAHYARMIQ</sequence>
<dbReference type="Proteomes" id="UP000070054">
    <property type="component" value="Unassembled WGS sequence"/>
</dbReference>
<comment type="caution">
    <text evidence="1">The sequence shown here is derived from an EMBL/GenBank/DDBJ whole genome shotgun (WGS) entry which is preliminary data.</text>
</comment>
<gene>
    <name evidence="1" type="ORF">CNYM01_06125</name>
</gene>
<reference evidence="1 2" key="1">
    <citation type="submission" date="2014-02" db="EMBL/GenBank/DDBJ databases">
        <title>The genome sequence of Colletotrichum nymphaeae SA-01.</title>
        <authorList>
            <person name="Baroncelli R."/>
            <person name="Thon M.R."/>
        </authorList>
    </citation>
    <scope>NUCLEOTIDE SEQUENCE [LARGE SCALE GENOMIC DNA]</scope>
    <source>
        <strain evidence="1 2">SA-01</strain>
    </source>
</reference>
<evidence type="ECO:0000313" key="2">
    <source>
        <dbReference type="Proteomes" id="UP000070054"/>
    </source>
</evidence>
<name>A0A135SFQ7_9PEZI</name>
<dbReference type="SUPFAM" id="SSF53756">
    <property type="entry name" value="UDP-Glycosyltransferase/glycogen phosphorylase"/>
    <property type="match status" value="1"/>
</dbReference>
<dbReference type="Gene3D" id="3.40.50.2000">
    <property type="entry name" value="Glycogen Phosphorylase B"/>
    <property type="match status" value="1"/>
</dbReference>
<dbReference type="EMBL" id="JEMN01001519">
    <property type="protein sequence ID" value="KXH34701.1"/>
    <property type="molecule type" value="Genomic_DNA"/>
</dbReference>
<proteinExistence type="predicted"/>
<keyword evidence="2" id="KW-1185">Reference proteome</keyword>
<protein>
    <submittedName>
        <fullName evidence="1">Uncharacterized protein</fullName>
    </submittedName>
</protein>
<accession>A0A135SFQ7</accession>